<dbReference type="AlphaFoldDB" id="A0AA46DH75"/>
<reference evidence="2 3" key="1">
    <citation type="submission" date="2019-03" db="EMBL/GenBank/DDBJ databases">
        <title>Genomic Encyclopedia of Type Strains, Phase IV (KMG-IV): sequencing the most valuable type-strain genomes for metagenomic binning, comparative biology and taxonomic classification.</title>
        <authorList>
            <person name="Goeker M."/>
        </authorList>
    </citation>
    <scope>NUCLEOTIDE SEQUENCE [LARGE SCALE GENOMIC DNA]</scope>
    <source>
        <strain evidence="2 3">DSM 15264</strain>
    </source>
</reference>
<proteinExistence type="predicted"/>
<feature type="region of interest" description="Disordered" evidence="1">
    <location>
        <begin position="1"/>
        <end position="33"/>
    </location>
</feature>
<organism evidence="2 3">
    <name type="scientific">Caldimonas thermodepolymerans</name>
    <dbReference type="NCBI Taxonomy" id="215580"/>
    <lineage>
        <taxon>Bacteria</taxon>
        <taxon>Pseudomonadati</taxon>
        <taxon>Pseudomonadota</taxon>
        <taxon>Betaproteobacteria</taxon>
        <taxon>Burkholderiales</taxon>
        <taxon>Sphaerotilaceae</taxon>
        <taxon>Caldimonas</taxon>
    </lineage>
</organism>
<evidence type="ECO:0000256" key="1">
    <source>
        <dbReference type="SAM" id="MobiDB-lite"/>
    </source>
</evidence>
<dbReference type="EMBL" id="SLXF01000001">
    <property type="protein sequence ID" value="TCP10105.1"/>
    <property type="molecule type" value="Genomic_DNA"/>
</dbReference>
<comment type="caution">
    <text evidence="2">The sequence shown here is derived from an EMBL/GenBank/DDBJ whole genome shotgun (WGS) entry which is preliminary data.</text>
</comment>
<sequence length="33" mass="3946">MEKDKRVGKRHKVGHGKFSAPKHRFHRRGALRH</sequence>
<dbReference type="Proteomes" id="UP000294772">
    <property type="component" value="Unassembled WGS sequence"/>
</dbReference>
<name>A0AA46DH75_9BURK</name>
<gene>
    <name evidence="2" type="ORF">EV676_101691</name>
</gene>
<evidence type="ECO:0000313" key="2">
    <source>
        <dbReference type="EMBL" id="TCP10105.1"/>
    </source>
</evidence>
<protein>
    <submittedName>
        <fullName evidence="2">Uncharacterized protein</fullName>
    </submittedName>
</protein>
<evidence type="ECO:0000313" key="3">
    <source>
        <dbReference type="Proteomes" id="UP000294772"/>
    </source>
</evidence>
<accession>A0AA46DH75</accession>